<dbReference type="InterPro" id="IPR002937">
    <property type="entry name" value="Amino_oxidase"/>
</dbReference>
<keyword evidence="4" id="KW-0732">Signal</keyword>
<dbReference type="PANTHER" id="PTHR10742:SF410">
    <property type="entry name" value="LYSINE-SPECIFIC HISTONE DEMETHYLASE 2"/>
    <property type="match status" value="1"/>
</dbReference>
<evidence type="ECO:0000256" key="1">
    <source>
        <dbReference type="ARBA" id="ARBA00001974"/>
    </source>
</evidence>
<feature type="binding site" evidence="3">
    <location>
        <position position="348"/>
    </location>
    <ligand>
        <name>substrate</name>
    </ligand>
</feature>
<keyword evidence="2" id="KW-0560">Oxidoreductase</keyword>
<gene>
    <name evidence="6" type="ORF">DWQ56_02560</name>
</gene>
<evidence type="ECO:0000313" key="6">
    <source>
        <dbReference type="EMBL" id="REJ60146.1"/>
    </source>
</evidence>
<dbReference type="Gene3D" id="3.50.50.60">
    <property type="entry name" value="FAD/NAD(P)-binding domain"/>
    <property type="match status" value="1"/>
</dbReference>
<evidence type="ECO:0000256" key="2">
    <source>
        <dbReference type="ARBA" id="ARBA00023002"/>
    </source>
</evidence>
<feature type="binding site" evidence="3">
    <location>
        <position position="46"/>
    </location>
    <ligand>
        <name>FAD</name>
        <dbReference type="ChEBI" id="CHEBI:57692"/>
    </ligand>
</feature>
<evidence type="ECO:0000313" key="7">
    <source>
        <dbReference type="Proteomes" id="UP000256301"/>
    </source>
</evidence>
<accession>A0A3E0MKC5</accession>
<dbReference type="SUPFAM" id="SSF51905">
    <property type="entry name" value="FAD/NAD(P)-binding domain"/>
    <property type="match status" value="1"/>
</dbReference>
<dbReference type="InterPro" id="IPR050281">
    <property type="entry name" value="Flavin_monoamine_oxidase"/>
</dbReference>
<dbReference type="Proteomes" id="UP000256301">
    <property type="component" value="Unassembled WGS sequence"/>
</dbReference>
<feature type="signal peptide" evidence="4">
    <location>
        <begin position="1"/>
        <end position="20"/>
    </location>
</feature>
<dbReference type="AlphaFoldDB" id="A0A3E0MKC5"/>
<dbReference type="PANTHER" id="PTHR10742">
    <property type="entry name" value="FLAVIN MONOAMINE OXIDASE"/>
    <property type="match status" value="1"/>
</dbReference>
<dbReference type="SUPFAM" id="SSF54373">
    <property type="entry name" value="FAD-linked reductases, C-terminal domain"/>
    <property type="match status" value="1"/>
</dbReference>
<dbReference type="GO" id="GO:0016491">
    <property type="term" value="F:oxidoreductase activity"/>
    <property type="evidence" value="ECO:0007669"/>
    <property type="project" value="UniProtKB-KW"/>
</dbReference>
<evidence type="ECO:0000256" key="3">
    <source>
        <dbReference type="PIRSR" id="PIRSR601613-1"/>
    </source>
</evidence>
<reference evidence="6 7" key="1">
    <citation type="submission" date="2017-08" db="EMBL/GenBank/DDBJ databases">
        <title>Functional genomic and metabolic studies of the symbiotic interactions of six Microcystis-dominated communities.</title>
        <authorList>
            <person name="Li Q."/>
            <person name="Lin F."/>
        </authorList>
    </citation>
    <scope>NUCLEOTIDE SEQUENCE [LARGE SCALE GENOMIC DNA]</scope>
    <source>
        <strain evidence="6">DA14</strain>
    </source>
</reference>
<comment type="caution">
    <text evidence="6">The sequence shown here is derived from an EMBL/GenBank/DDBJ whole genome shotgun (WGS) entry which is preliminary data.</text>
</comment>
<evidence type="ECO:0000259" key="5">
    <source>
        <dbReference type="Pfam" id="PF01593"/>
    </source>
</evidence>
<name>A0A3E0MKC5_MICAE</name>
<dbReference type="EMBL" id="QQWE01000001">
    <property type="protein sequence ID" value="REJ60146.1"/>
    <property type="molecule type" value="Genomic_DNA"/>
</dbReference>
<dbReference type="InterPro" id="IPR036188">
    <property type="entry name" value="FAD/NAD-bd_sf"/>
</dbReference>
<comment type="cofactor">
    <cofactor evidence="1">
        <name>FAD</name>
        <dbReference type="ChEBI" id="CHEBI:57692"/>
    </cofactor>
</comment>
<proteinExistence type="predicted"/>
<dbReference type="PRINTS" id="PR00757">
    <property type="entry name" value="AMINEOXDASEF"/>
</dbReference>
<feature type="domain" description="Amine oxidase" evidence="5">
    <location>
        <begin position="45"/>
        <end position="455"/>
    </location>
</feature>
<evidence type="ECO:0000256" key="4">
    <source>
        <dbReference type="SAM" id="SignalP"/>
    </source>
</evidence>
<feature type="chain" id="PRO_5017674586" evidence="4">
    <location>
        <begin position="21"/>
        <end position="457"/>
    </location>
</feature>
<sequence length="457" mass="51127">MYRRNFLKIFGLTLMGSAHSACSEKSQGDIATSSKKRVVVIGAGLSGLAAAQELHRQGNEVVVVEARDRIGGRIWTSSKWTDMPLDFGATWIHGTEGNPLTDLADQINAKRLTTSYDRAVTYNTSGQLLSNAEEVRLEKTRNKVFGELKKAQNEDPDISLRQAIEPLIRQFDKSSESYRFINFILSGEIEHEYSGSAERLSAHWYDSDKKFNGNDDLFVQGFRVIPEFLGQGLRIELGQVVKEIQWHQSPIRVITQNTEFLADHVIVTLPLGVLQAGKVRFTPELPQDKQTAIAKLGMGTLNKCYLRFPDVFWSADVDWLEYISASHGEWTEWVSFNRAANMPILLGFNAADRGRAIETWSDEQIVASAMQTLRTIYGVSIPEPIDYQITRWASDPFSLGSYSYNPVGAVPKMRQELAAPLEKSVFFAGEASNEDYFGTAHGAYLSGLRAAQEILEI</sequence>
<organism evidence="6 7">
    <name type="scientific">Microcystis aeruginosa DA14</name>
    <dbReference type="NCBI Taxonomy" id="1987506"/>
    <lineage>
        <taxon>Bacteria</taxon>
        <taxon>Bacillati</taxon>
        <taxon>Cyanobacteriota</taxon>
        <taxon>Cyanophyceae</taxon>
        <taxon>Oscillatoriophycideae</taxon>
        <taxon>Chroococcales</taxon>
        <taxon>Microcystaceae</taxon>
        <taxon>Microcystis</taxon>
    </lineage>
</organism>
<protein>
    <submittedName>
        <fullName evidence="6">FAD-dependent oxidoreductase</fullName>
    </submittedName>
</protein>
<feature type="binding site" evidence="3">
    <location>
        <begin position="65"/>
        <end position="66"/>
    </location>
    <ligand>
        <name>FAD</name>
        <dbReference type="ChEBI" id="CHEBI:57692"/>
    </ligand>
</feature>
<feature type="binding site" evidence="3">
    <location>
        <position position="241"/>
    </location>
    <ligand>
        <name>substrate</name>
    </ligand>
</feature>
<dbReference type="Gene3D" id="3.90.660.10">
    <property type="match status" value="1"/>
</dbReference>
<dbReference type="InterPro" id="IPR001613">
    <property type="entry name" value="Flavin_amine_oxidase"/>
</dbReference>
<dbReference type="Pfam" id="PF01593">
    <property type="entry name" value="Amino_oxidase"/>
    <property type="match status" value="1"/>
</dbReference>